<dbReference type="PANTHER" id="PTHR38461">
    <property type="entry name" value="4-DEOXY-L-THREO-5-HEXOSULOSE-URONATE KETOL-ISOMERASE"/>
    <property type="match status" value="1"/>
</dbReference>
<evidence type="ECO:0000313" key="8">
    <source>
        <dbReference type="Proteomes" id="UP000582837"/>
    </source>
</evidence>
<comment type="cofactor">
    <cofactor evidence="6">
        <name>Zn(2+)</name>
        <dbReference type="ChEBI" id="CHEBI:29105"/>
    </cofactor>
    <text evidence="6">Binds 1 zinc ion per subunit.</text>
</comment>
<dbReference type="Gene3D" id="2.60.120.520">
    <property type="entry name" value="pectin degrading enzyme 5-keto 4- deoxyuronate isomerase, domain 1"/>
    <property type="match status" value="1"/>
</dbReference>
<keyword evidence="4 6" id="KW-0862">Zinc</keyword>
<protein>
    <recommendedName>
        <fullName evidence="6">4-deoxy-L-threo-5-hexosulose-uronate ketol-isomerase</fullName>
        <ecNumber evidence="6">5.3.1.17</ecNumber>
    </recommendedName>
    <alternativeName>
        <fullName evidence="6">5-keto-4-deoxyuronate isomerase</fullName>
    </alternativeName>
    <alternativeName>
        <fullName evidence="6">DKI isomerase</fullName>
    </alternativeName>
</protein>
<dbReference type="AlphaFoldDB" id="A0A841H3U4"/>
<dbReference type="GO" id="GO:0019698">
    <property type="term" value="P:D-galacturonate catabolic process"/>
    <property type="evidence" value="ECO:0007669"/>
    <property type="project" value="TreeGrafter"/>
</dbReference>
<evidence type="ECO:0000256" key="2">
    <source>
        <dbReference type="ARBA" id="ARBA00008086"/>
    </source>
</evidence>
<sequence length="276" mass="29822">MSMHYLPGPQQLRRMTTDEIRDAFLITGLFQPGAITLRAVDLDRVILGGAVPGAEPLRLEPGPELDTATFLERREVGILNTGGAGTVTVDGETYELARLDLLYAGRGAAEVTFASADASNPARFYLVSYPAHASHPTRLVKADEAQGGDLGTLAQANQRRLSKYVHPDAFPSAQLVMGVTQLKEGSVWNTMPAHTHQRRTEVYLYFGLPQDGVVFHFLGEPGESRSVVVRDGDVVLSPSWSIHSGCGTGAYTFCWAMGGENQAFADMQGVAMADLR</sequence>
<dbReference type="InterPro" id="IPR007045">
    <property type="entry name" value="KduI"/>
</dbReference>
<evidence type="ECO:0000256" key="3">
    <source>
        <dbReference type="ARBA" id="ARBA00022723"/>
    </source>
</evidence>
<evidence type="ECO:0000256" key="1">
    <source>
        <dbReference type="ARBA" id="ARBA00000552"/>
    </source>
</evidence>
<evidence type="ECO:0000256" key="5">
    <source>
        <dbReference type="ARBA" id="ARBA00023235"/>
    </source>
</evidence>
<dbReference type="InterPro" id="IPR027449">
    <property type="entry name" value="KduI_N"/>
</dbReference>
<dbReference type="EC" id="5.3.1.17" evidence="6"/>
<feature type="binding site" evidence="6">
    <location>
        <position position="201"/>
    </location>
    <ligand>
        <name>Zn(2+)</name>
        <dbReference type="ChEBI" id="CHEBI:29105"/>
    </ligand>
</feature>
<dbReference type="InterPro" id="IPR021120">
    <property type="entry name" value="KduI/IolB_isomerase"/>
</dbReference>
<dbReference type="HAMAP" id="MF_00687">
    <property type="entry name" value="KduI"/>
    <property type="match status" value="1"/>
</dbReference>
<gene>
    <name evidence="6" type="primary">kduI</name>
    <name evidence="7" type="ORF">HNQ61_004311</name>
</gene>
<organism evidence="7 8">
    <name type="scientific">Longimicrobium terrae</name>
    <dbReference type="NCBI Taxonomy" id="1639882"/>
    <lineage>
        <taxon>Bacteria</taxon>
        <taxon>Pseudomonadati</taxon>
        <taxon>Gemmatimonadota</taxon>
        <taxon>Longimicrobiia</taxon>
        <taxon>Longimicrobiales</taxon>
        <taxon>Longimicrobiaceae</taxon>
        <taxon>Longimicrobium</taxon>
    </lineage>
</organism>
<proteinExistence type="inferred from homology"/>
<dbReference type="GO" id="GO:0042840">
    <property type="term" value="P:D-glucuronate catabolic process"/>
    <property type="evidence" value="ECO:0007669"/>
    <property type="project" value="TreeGrafter"/>
</dbReference>
<keyword evidence="5 6" id="KW-0413">Isomerase</keyword>
<keyword evidence="8" id="KW-1185">Reference proteome</keyword>
<dbReference type="SUPFAM" id="SSF51182">
    <property type="entry name" value="RmlC-like cupins"/>
    <property type="match status" value="1"/>
</dbReference>
<dbReference type="UniPathway" id="UPA00545">
    <property type="reaction ID" value="UER00826"/>
</dbReference>
<feature type="binding site" evidence="6">
    <location>
        <position position="243"/>
    </location>
    <ligand>
        <name>Zn(2+)</name>
        <dbReference type="ChEBI" id="CHEBI:29105"/>
    </ligand>
</feature>
<dbReference type="GO" id="GO:0008697">
    <property type="term" value="F:4-deoxy-L-threo-5-hexosulose-uronate ketol-isomerase activity"/>
    <property type="evidence" value="ECO:0007669"/>
    <property type="project" value="UniProtKB-UniRule"/>
</dbReference>
<name>A0A841H3U4_9BACT</name>
<evidence type="ECO:0000256" key="4">
    <source>
        <dbReference type="ARBA" id="ARBA00022833"/>
    </source>
</evidence>
<dbReference type="GO" id="GO:0008270">
    <property type="term" value="F:zinc ion binding"/>
    <property type="evidence" value="ECO:0007669"/>
    <property type="project" value="UniProtKB-UniRule"/>
</dbReference>
<evidence type="ECO:0000256" key="6">
    <source>
        <dbReference type="HAMAP-Rule" id="MF_00687"/>
    </source>
</evidence>
<dbReference type="Gene3D" id="2.60.120.10">
    <property type="entry name" value="Jelly Rolls"/>
    <property type="match status" value="1"/>
</dbReference>
<comment type="caution">
    <text evidence="7">The sequence shown here is derived from an EMBL/GenBank/DDBJ whole genome shotgun (WGS) entry which is preliminary data.</text>
</comment>
<feature type="binding site" evidence="6">
    <location>
        <position position="194"/>
    </location>
    <ligand>
        <name>Zn(2+)</name>
        <dbReference type="ChEBI" id="CHEBI:29105"/>
    </ligand>
</feature>
<dbReference type="Pfam" id="PF04962">
    <property type="entry name" value="KduI"/>
    <property type="match status" value="1"/>
</dbReference>
<dbReference type="EMBL" id="JACHIA010000017">
    <property type="protein sequence ID" value="MBB6072648.1"/>
    <property type="molecule type" value="Genomic_DNA"/>
</dbReference>
<dbReference type="GO" id="GO:0045490">
    <property type="term" value="P:pectin catabolic process"/>
    <property type="evidence" value="ECO:0007669"/>
    <property type="project" value="UniProtKB-UniRule"/>
</dbReference>
<dbReference type="InterPro" id="IPR011051">
    <property type="entry name" value="RmlC_Cupin_sf"/>
</dbReference>
<comment type="pathway">
    <text evidence="6">Glycan metabolism; pectin degradation; 2-dehydro-3-deoxy-D-gluconate from pectin: step 4/5.</text>
</comment>
<dbReference type="NCBIfam" id="NF002091">
    <property type="entry name" value="PRK00924.1"/>
    <property type="match status" value="1"/>
</dbReference>
<dbReference type="CDD" id="cd20491">
    <property type="entry name" value="cupin_KduI_C"/>
    <property type="match status" value="1"/>
</dbReference>
<dbReference type="PANTHER" id="PTHR38461:SF1">
    <property type="entry name" value="4-DEOXY-L-THREO-5-HEXOSULOSE-URONATE KETOL-ISOMERASE"/>
    <property type="match status" value="1"/>
</dbReference>
<dbReference type="RefSeq" id="WP_170038913.1">
    <property type="nucleotide sequence ID" value="NZ_JABDTL010000002.1"/>
</dbReference>
<comment type="function">
    <text evidence="6">Catalyzes the isomerization of 5-dehydro-4-deoxy-D-glucuronate to 3-deoxy-D-glycero-2,5-hexodiulosonate.</text>
</comment>
<keyword evidence="3 6" id="KW-0479">Metal-binding</keyword>
<comment type="catalytic activity">
    <reaction evidence="1 6">
        <text>5-dehydro-4-deoxy-D-glucuronate = 3-deoxy-D-glycero-2,5-hexodiulosonate</text>
        <dbReference type="Rhea" id="RHEA:23896"/>
        <dbReference type="ChEBI" id="CHEBI:17117"/>
        <dbReference type="ChEBI" id="CHEBI:29071"/>
        <dbReference type="EC" id="5.3.1.17"/>
    </reaction>
</comment>
<dbReference type="Proteomes" id="UP000582837">
    <property type="component" value="Unassembled WGS sequence"/>
</dbReference>
<comment type="similarity">
    <text evidence="2 6">Belongs to the KduI family.</text>
</comment>
<reference evidence="7 8" key="1">
    <citation type="submission" date="2020-08" db="EMBL/GenBank/DDBJ databases">
        <title>Genomic Encyclopedia of Type Strains, Phase IV (KMG-IV): sequencing the most valuable type-strain genomes for metagenomic binning, comparative biology and taxonomic classification.</title>
        <authorList>
            <person name="Goeker M."/>
        </authorList>
    </citation>
    <scope>NUCLEOTIDE SEQUENCE [LARGE SCALE GENOMIC DNA]</scope>
    <source>
        <strain evidence="7 8">DSM 29007</strain>
    </source>
</reference>
<dbReference type="CDD" id="cd20294">
    <property type="entry name" value="cupin_KduI_N"/>
    <property type="match status" value="1"/>
</dbReference>
<dbReference type="InterPro" id="IPR014710">
    <property type="entry name" value="RmlC-like_jellyroll"/>
</dbReference>
<feature type="binding site" evidence="6">
    <location>
        <position position="196"/>
    </location>
    <ligand>
        <name>Zn(2+)</name>
        <dbReference type="ChEBI" id="CHEBI:29105"/>
    </ligand>
</feature>
<accession>A0A841H3U4</accession>
<evidence type="ECO:0000313" key="7">
    <source>
        <dbReference type="EMBL" id="MBB6072648.1"/>
    </source>
</evidence>